<evidence type="ECO:0000313" key="1">
    <source>
        <dbReference type="EMBL" id="EHK48704.1"/>
    </source>
</evidence>
<dbReference type="KEGG" id="tatv:25782619"/>
<dbReference type="AlphaFoldDB" id="G9NLE0"/>
<dbReference type="GeneID" id="25782619"/>
<dbReference type="OrthoDB" id="10563560at2759"/>
<evidence type="ECO:0000313" key="2">
    <source>
        <dbReference type="Proteomes" id="UP000005426"/>
    </source>
</evidence>
<reference evidence="1 2" key="1">
    <citation type="journal article" date="2011" name="Genome Biol.">
        <title>Comparative genome sequence analysis underscores mycoparasitism as the ancestral life style of Trichoderma.</title>
        <authorList>
            <person name="Kubicek C.P."/>
            <person name="Herrera-Estrella A."/>
            <person name="Seidl-Seiboth V."/>
            <person name="Martinez D.A."/>
            <person name="Druzhinina I.S."/>
            <person name="Thon M."/>
            <person name="Zeilinger S."/>
            <person name="Casas-Flores S."/>
            <person name="Horwitz B.A."/>
            <person name="Mukherjee P.K."/>
            <person name="Mukherjee M."/>
            <person name="Kredics L."/>
            <person name="Alcaraz L.D."/>
            <person name="Aerts A."/>
            <person name="Antal Z."/>
            <person name="Atanasova L."/>
            <person name="Cervantes-Badillo M.G."/>
            <person name="Challacombe J."/>
            <person name="Chertkov O."/>
            <person name="McCluskey K."/>
            <person name="Coulpier F."/>
            <person name="Deshpande N."/>
            <person name="von Doehren H."/>
            <person name="Ebbole D.J."/>
            <person name="Esquivel-Naranjo E.U."/>
            <person name="Fekete E."/>
            <person name="Flipphi M."/>
            <person name="Glaser F."/>
            <person name="Gomez-Rodriguez E.Y."/>
            <person name="Gruber S."/>
            <person name="Han C."/>
            <person name="Henrissat B."/>
            <person name="Hermosa R."/>
            <person name="Hernandez-Onate M."/>
            <person name="Karaffa L."/>
            <person name="Kosti I."/>
            <person name="Le Crom S."/>
            <person name="Lindquist E."/>
            <person name="Lucas S."/>
            <person name="Luebeck M."/>
            <person name="Luebeck P.S."/>
            <person name="Margeot A."/>
            <person name="Metz B."/>
            <person name="Misra M."/>
            <person name="Nevalainen H."/>
            <person name="Omann M."/>
            <person name="Packer N."/>
            <person name="Perrone G."/>
            <person name="Uresti-Rivera E.E."/>
            <person name="Salamov A."/>
            <person name="Schmoll M."/>
            <person name="Seiboth B."/>
            <person name="Shapiro H."/>
            <person name="Sukno S."/>
            <person name="Tamayo-Ramos J.A."/>
            <person name="Tisch D."/>
            <person name="Wiest A."/>
            <person name="Wilkinson H.H."/>
            <person name="Zhang M."/>
            <person name="Coutinho P.M."/>
            <person name="Kenerley C.M."/>
            <person name="Monte E."/>
            <person name="Baker S.E."/>
            <person name="Grigoriev I.V."/>
        </authorList>
    </citation>
    <scope>NUCLEOTIDE SEQUENCE [LARGE SCALE GENOMIC DNA]</scope>
    <source>
        <strain evidence="2">ATCC 20476 / IMI 206040</strain>
    </source>
</reference>
<dbReference type="HOGENOM" id="CLU_2654812_0_0_1"/>
<name>G9NLE0_HYPAI</name>
<proteinExistence type="predicted"/>
<dbReference type="EMBL" id="ABDG02000018">
    <property type="protein sequence ID" value="EHK48704.1"/>
    <property type="molecule type" value="Genomic_DNA"/>
</dbReference>
<dbReference type="RefSeq" id="XP_013946863.1">
    <property type="nucleotide sequence ID" value="XM_014091388.1"/>
</dbReference>
<dbReference type="Proteomes" id="UP000005426">
    <property type="component" value="Unassembled WGS sequence"/>
</dbReference>
<gene>
    <name evidence="1" type="ORF">TRIATDRAFT_305507</name>
</gene>
<sequence length="76" mass="8638">MSKHVLPRALSVRTKAGGQPPESIKVIYYNYELDFAEIETLRPVNHYALMSSSCATRLQLCRSLNIEHSHATFCSR</sequence>
<protein>
    <submittedName>
        <fullName evidence="1">Uncharacterized protein</fullName>
    </submittedName>
</protein>
<accession>G9NLE0</accession>
<keyword evidence="2" id="KW-1185">Reference proteome</keyword>
<comment type="caution">
    <text evidence="1">The sequence shown here is derived from an EMBL/GenBank/DDBJ whole genome shotgun (WGS) entry which is preliminary data.</text>
</comment>
<organism evidence="1 2">
    <name type="scientific">Hypocrea atroviridis (strain ATCC 20476 / IMI 206040)</name>
    <name type="common">Trichoderma atroviride</name>
    <dbReference type="NCBI Taxonomy" id="452589"/>
    <lineage>
        <taxon>Eukaryota</taxon>
        <taxon>Fungi</taxon>
        <taxon>Dikarya</taxon>
        <taxon>Ascomycota</taxon>
        <taxon>Pezizomycotina</taxon>
        <taxon>Sordariomycetes</taxon>
        <taxon>Hypocreomycetidae</taxon>
        <taxon>Hypocreales</taxon>
        <taxon>Hypocreaceae</taxon>
        <taxon>Trichoderma</taxon>
    </lineage>
</organism>